<comment type="caution">
    <text evidence="1">The sequence shown here is derived from an EMBL/GenBank/DDBJ whole genome shotgun (WGS) entry which is preliminary data.</text>
</comment>
<sequence length="46" mass="4754">MGVDAYGSILPAPVALPEALDRGAEFLADAAERALRMVLLGTRLAA</sequence>
<dbReference type="RefSeq" id="WP_226652844.1">
    <property type="nucleotide sequence ID" value="NZ_BNDW01000111.1"/>
</dbReference>
<evidence type="ECO:0000313" key="2">
    <source>
        <dbReference type="Proteomes" id="UP001052739"/>
    </source>
</evidence>
<gene>
    <name evidence="1" type="ORF">Shyd_83680</name>
</gene>
<name>A0ABQ3PPP9_9ACTN</name>
<evidence type="ECO:0008006" key="3">
    <source>
        <dbReference type="Google" id="ProtNLM"/>
    </source>
</evidence>
<dbReference type="Proteomes" id="UP001052739">
    <property type="component" value="Unassembled WGS sequence"/>
</dbReference>
<reference evidence="1" key="1">
    <citation type="submission" date="2024-05" db="EMBL/GenBank/DDBJ databases">
        <title>Whole genome shotgun sequence of Streptomyces hydrogenans NBRC 13475.</title>
        <authorList>
            <person name="Komaki H."/>
            <person name="Tamura T."/>
        </authorList>
    </citation>
    <scope>NUCLEOTIDE SEQUENCE</scope>
    <source>
        <strain evidence="1">NBRC 13475</strain>
    </source>
</reference>
<organism evidence="1 2">
    <name type="scientific">Streptomyces hydrogenans</name>
    <dbReference type="NCBI Taxonomy" id="1873719"/>
    <lineage>
        <taxon>Bacteria</taxon>
        <taxon>Bacillati</taxon>
        <taxon>Actinomycetota</taxon>
        <taxon>Actinomycetes</taxon>
        <taxon>Kitasatosporales</taxon>
        <taxon>Streptomycetaceae</taxon>
        <taxon>Streptomyces</taxon>
    </lineage>
</organism>
<proteinExistence type="predicted"/>
<protein>
    <recommendedName>
        <fullName evidence="3">Glycerate kinase</fullName>
    </recommendedName>
</protein>
<dbReference type="EMBL" id="BNDW01000111">
    <property type="protein sequence ID" value="GHI26997.1"/>
    <property type="molecule type" value="Genomic_DNA"/>
</dbReference>
<evidence type="ECO:0000313" key="1">
    <source>
        <dbReference type="EMBL" id="GHI26997.1"/>
    </source>
</evidence>
<accession>A0ABQ3PPP9</accession>
<keyword evidence="2" id="KW-1185">Reference proteome</keyword>